<dbReference type="VEuPathDB" id="PlasmoDB:PocGH01_14049900"/>
<keyword evidence="1" id="KW-0812">Transmembrane</keyword>
<dbReference type="InterPro" id="IPR004328">
    <property type="entry name" value="BRO1_dom"/>
</dbReference>
<accession>A0A1C3L5E9</accession>
<organism evidence="3 4">
    <name type="scientific">Plasmodium ovale</name>
    <name type="common">malaria parasite P. ovale</name>
    <dbReference type="NCBI Taxonomy" id="36330"/>
    <lineage>
        <taxon>Eukaryota</taxon>
        <taxon>Sar</taxon>
        <taxon>Alveolata</taxon>
        <taxon>Apicomplexa</taxon>
        <taxon>Aconoidasida</taxon>
        <taxon>Haemosporida</taxon>
        <taxon>Plasmodiidae</taxon>
        <taxon>Plasmodium</taxon>
        <taxon>Plasmodium (Plasmodium)</taxon>
    </lineage>
</organism>
<dbReference type="EMBL" id="LT594518">
    <property type="protein sequence ID" value="SBT82572.1"/>
    <property type="molecule type" value="Genomic_DNA"/>
</dbReference>
<evidence type="ECO:0000313" key="4">
    <source>
        <dbReference type="Proteomes" id="UP000243200"/>
    </source>
</evidence>
<dbReference type="AlphaFoldDB" id="A0A1C3L5E9"/>
<dbReference type="Pfam" id="PF03097">
    <property type="entry name" value="BRO1"/>
    <property type="match status" value="1"/>
</dbReference>
<name>A0A1C3L5E9_PLAOA</name>
<dbReference type="VEuPathDB" id="PlasmoDB:POWCR01_140044100"/>
<dbReference type="SMART" id="SM01041">
    <property type="entry name" value="BRO1"/>
    <property type="match status" value="1"/>
</dbReference>
<dbReference type="OrthoDB" id="370520at2759"/>
<sequence>MQVVSDFANVKYLYDKVNIGKIVYRNLRERSNGNSELSFEEEISSFTNLRNSIMTEQYKGLNRNLLNLYKEYLFYFETFRMKKLLSDKKKILYTNDFYEKGKKVEYEFEQENILIIYNIGIIKSNMVKLKKNTDDIKLLNKISNDVIDIFNYLFQHMNEEKLPEMIDINSVSCYIFLSMSMAYHENMFYNTAILKKYKRNLLAKLSYNIYTHFHNILQCLDGKMIDIFKSASNFSVAKGNLQHLRSNTGNFYNFVYVNKIIFISISNYHTALKYAQVCPDREEVTIQKYEEDKIGEIISRLKYSLECANKGIEICKKYNLSINFTILKEKIITSLNFFEYENKNIYFEVIPFYENLTPLKGTEVIKAKNIDIHDIYVKRNISNNLKLLFNESAKHIYDIYNQNILTVHNFFMKNFVSLNEQYKLINLSYRKNILVTLNNVIINMYNRMKQLYNPTLFDTNLHFLVNVEISLREILVQVENSLTTEHNNHVEFQKKFMNVGINEESINSYKNFLFHLNNFKNTLNDLTRSIDDFKKFLERNYSNFQICEMDISSFFKYVIDELNGCSTVNIESLDGEYTYYRELLSDGKSMHSEARVGGLIDGGTTPGGETKLENNAGDTLLQSEPVLNYTNFQTFLKENNLNFAIQNNINNQNLFHYNTLNNYINVHSEEKLFFVIISIYFSLSIQLTRLKADLRDVKTGMNDNFLNAITEERDTDKLNDLLEKEKDLLNVKKAKLEESVSLFEKDLNKFYDYYHEYNKLDYYKTIDVSWDRESNCSSARQACLEGSFHTHRFENVCKRAPFYFILLYFTLFHFILYYFVLFCIILYYIILHYFTLFYFTLFYFISFYFILFFFFFRFSFSPPPRNRTCIPS</sequence>
<evidence type="ECO:0000259" key="2">
    <source>
        <dbReference type="SMART" id="SM01041"/>
    </source>
</evidence>
<evidence type="ECO:0000313" key="3">
    <source>
        <dbReference type="EMBL" id="SBT82572.1"/>
    </source>
</evidence>
<evidence type="ECO:0000256" key="1">
    <source>
        <dbReference type="SAM" id="Phobius"/>
    </source>
</evidence>
<dbReference type="InterPro" id="IPR038499">
    <property type="entry name" value="BRO1_sf"/>
</dbReference>
<feature type="domain" description="BRO1" evidence="2">
    <location>
        <begin position="13"/>
        <end position="400"/>
    </location>
</feature>
<feature type="transmembrane region" description="Helical" evidence="1">
    <location>
        <begin position="802"/>
        <end position="830"/>
    </location>
</feature>
<reference evidence="3 4" key="1">
    <citation type="submission" date="2016-06" db="EMBL/GenBank/DDBJ databases">
        <authorList>
            <consortium name="Pathogen Informatics"/>
        </authorList>
    </citation>
    <scope>NUCLEOTIDE SEQUENCE [LARGE SCALE GENOMIC DNA]</scope>
    <source>
        <strain evidence="3">PowCR01</strain>
    </source>
</reference>
<proteinExistence type="predicted"/>
<keyword evidence="1" id="KW-1133">Transmembrane helix</keyword>
<dbReference type="Gene3D" id="1.25.40.280">
    <property type="entry name" value="alix/aip1 like domains"/>
    <property type="match status" value="1"/>
</dbReference>
<dbReference type="Proteomes" id="UP000243200">
    <property type="component" value="Chromosome 14"/>
</dbReference>
<protein>
    <submittedName>
        <fullName evidence="3">BRO1 domain-containing protein, putative</fullName>
    </submittedName>
</protein>
<feature type="transmembrane region" description="Helical" evidence="1">
    <location>
        <begin position="836"/>
        <end position="856"/>
    </location>
</feature>
<gene>
    <name evidence="3" type="primary">PowCR01_140044100</name>
    <name evidence="3" type="ORF">POWCR01_140044100</name>
</gene>
<keyword evidence="1" id="KW-0472">Membrane</keyword>